<dbReference type="EMBL" id="JXNU01000001">
    <property type="protein sequence ID" value="KKF38041.1"/>
    <property type="molecule type" value="Genomic_DNA"/>
</dbReference>
<reference evidence="1 2" key="1">
    <citation type="submission" date="2015-01" db="EMBL/GenBank/DDBJ databases">
        <title>Erwinia tracheiphila.</title>
        <authorList>
            <person name="Shapiro L.R."/>
        </authorList>
    </citation>
    <scope>NUCLEOTIDE SEQUENCE [LARGE SCALE GENOMIC DNA]</scope>
    <source>
        <strain evidence="1 2">BuffGH</strain>
    </source>
</reference>
<evidence type="ECO:0000313" key="2">
    <source>
        <dbReference type="Proteomes" id="UP000033924"/>
    </source>
</evidence>
<protein>
    <submittedName>
        <fullName evidence="1">Transposase</fullName>
    </submittedName>
</protein>
<proteinExistence type="predicted"/>
<dbReference type="Proteomes" id="UP000033924">
    <property type="component" value="Unassembled WGS sequence"/>
</dbReference>
<organism evidence="1 2">
    <name type="scientific">Erwinia tracheiphila</name>
    <dbReference type="NCBI Taxonomy" id="65700"/>
    <lineage>
        <taxon>Bacteria</taxon>
        <taxon>Pseudomonadati</taxon>
        <taxon>Pseudomonadota</taxon>
        <taxon>Gammaproteobacteria</taxon>
        <taxon>Enterobacterales</taxon>
        <taxon>Erwiniaceae</taxon>
        <taxon>Erwinia</taxon>
    </lineage>
</organism>
<evidence type="ECO:0000313" key="1">
    <source>
        <dbReference type="EMBL" id="KKF38041.1"/>
    </source>
</evidence>
<sequence length="43" mass="5119">MNWFRRVLTRREKTSENDGGLLRFSCGLIVWNNVLLRQALINK</sequence>
<dbReference type="AlphaFoldDB" id="A0A0M2KM20"/>
<gene>
    <name evidence="1" type="ORF">SY86_00425</name>
</gene>
<name>A0A0M2KM20_9GAMM</name>
<keyword evidence="2" id="KW-1185">Reference proteome</keyword>
<accession>A0A0M2KM20</accession>
<comment type="caution">
    <text evidence="1">The sequence shown here is derived from an EMBL/GenBank/DDBJ whole genome shotgun (WGS) entry which is preliminary data.</text>
</comment>